<keyword evidence="7" id="KW-1185">Reference proteome</keyword>
<feature type="transmembrane region" description="Helical" evidence="4">
    <location>
        <begin position="216"/>
        <end position="240"/>
    </location>
</feature>
<dbReference type="Pfam" id="PF07690">
    <property type="entry name" value="MFS_1"/>
    <property type="match status" value="1"/>
</dbReference>
<dbReference type="Proteomes" id="UP000027451">
    <property type="component" value="Unassembled WGS sequence"/>
</dbReference>
<dbReference type="InterPro" id="IPR036259">
    <property type="entry name" value="MFS_trans_sf"/>
</dbReference>
<name>A0A656QC07_9BURK</name>
<dbReference type="PANTHER" id="PTHR23520">
    <property type="entry name" value="TRANSPORTER, PUTATIVE (AFU_ORTHOLOGUE AFUA_3G04000)-RELATED"/>
    <property type="match status" value="1"/>
</dbReference>
<evidence type="ECO:0000256" key="1">
    <source>
        <dbReference type="ARBA" id="ARBA00022692"/>
    </source>
</evidence>
<dbReference type="PANTHER" id="PTHR23520:SF5">
    <property type="entry name" value="TRANSPORTER, PUTATIVE (AFU_ORTHOLOGUE AFUA_3G04000)-RELATED"/>
    <property type="match status" value="1"/>
</dbReference>
<evidence type="ECO:0000256" key="2">
    <source>
        <dbReference type="ARBA" id="ARBA00022989"/>
    </source>
</evidence>
<feature type="domain" description="Major facilitator superfamily (MFS) profile" evidence="5">
    <location>
        <begin position="72"/>
        <end position="258"/>
    </location>
</feature>
<dbReference type="EMBL" id="JFHD01000044">
    <property type="protein sequence ID" value="KDR25642.1"/>
    <property type="molecule type" value="Genomic_DNA"/>
</dbReference>
<gene>
    <name evidence="6" type="ORF">BG60_27350</name>
</gene>
<feature type="transmembrane region" description="Helical" evidence="4">
    <location>
        <begin position="76"/>
        <end position="100"/>
    </location>
</feature>
<feature type="transmembrane region" description="Helical" evidence="4">
    <location>
        <begin position="31"/>
        <end position="50"/>
    </location>
</feature>
<protein>
    <submittedName>
        <fullName evidence="6">MFS transporter</fullName>
    </submittedName>
</protein>
<evidence type="ECO:0000256" key="4">
    <source>
        <dbReference type="SAM" id="Phobius"/>
    </source>
</evidence>
<evidence type="ECO:0000259" key="5">
    <source>
        <dbReference type="PROSITE" id="PS50850"/>
    </source>
</evidence>
<dbReference type="SUPFAM" id="SSF103473">
    <property type="entry name" value="MFS general substrate transporter"/>
    <property type="match status" value="1"/>
</dbReference>
<evidence type="ECO:0000313" key="7">
    <source>
        <dbReference type="Proteomes" id="UP000027451"/>
    </source>
</evidence>
<dbReference type="Gene3D" id="1.20.1250.20">
    <property type="entry name" value="MFS general substrate transporter like domains"/>
    <property type="match status" value="1"/>
</dbReference>
<organism evidence="6 7">
    <name type="scientific">Caballeronia zhejiangensis</name>
    <dbReference type="NCBI Taxonomy" id="871203"/>
    <lineage>
        <taxon>Bacteria</taxon>
        <taxon>Pseudomonadati</taxon>
        <taxon>Pseudomonadota</taxon>
        <taxon>Betaproteobacteria</taxon>
        <taxon>Burkholderiales</taxon>
        <taxon>Burkholderiaceae</taxon>
        <taxon>Caballeronia</taxon>
    </lineage>
</organism>
<keyword evidence="2 4" id="KW-1133">Transmembrane helix</keyword>
<evidence type="ECO:0000313" key="6">
    <source>
        <dbReference type="EMBL" id="KDR25642.1"/>
    </source>
</evidence>
<dbReference type="AlphaFoldDB" id="A0A656QC07"/>
<feature type="transmembrane region" description="Helical" evidence="4">
    <location>
        <begin position="150"/>
        <end position="170"/>
    </location>
</feature>
<dbReference type="InterPro" id="IPR020846">
    <property type="entry name" value="MFS_dom"/>
</dbReference>
<keyword evidence="3 4" id="KW-0472">Membrane</keyword>
<feature type="transmembrane region" description="Helical" evidence="4">
    <location>
        <begin position="112"/>
        <end position="129"/>
    </location>
</feature>
<reference evidence="6 7" key="1">
    <citation type="submission" date="2014-03" db="EMBL/GenBank/DDBJ databases">
        <title>Draft Genome Sequences of Four Burkholderia Strains.</title>
        <authorList>
            <person name="Liu X.Y."/>
            <person name="Li C.X."/>
            <person name="Xu J.H."/>
        </authorList>
    </citation>
    <scope>NUCLEOTIDE SEQUENCE [LARGE SCALE GENOMIC DNA]</scope>
    <source>
        <strain evidence="6 7">OP-1</strain>
    </source>
</reference>
<keyword evidence="1 4" id="KW-0812">Transmembrane</keyword>
<comment type="caution">
    <text evidence="6">The sequence shown here is derived from an EMBL/GenBank/DDBJ whole genome shotgun (WGS) entry which is preliminary data.</text>
</comment>
<dbReference type="PROSITE" id="PS50850">
    <property type="entry name" value="MFS"/>
    <property type="match status" value="1"/>
</dbReference>
<dbReference type="GO" id="GO:0022857">
    <property type="term" value="F:transmembrane transporter activity"/>
    <property type="evidence" value="ECO:0007669"/>
    <property type="project" value="InterPro"/>
</dbReference>
<evidence type="ECO:0000256" key="3">
    <source>
        <dbReference type="ARBA" id="ARBA00023136"/>
    </source>
</evidence>
<sequence>MGAVSGALGALLAGTPDWINSRFGIPALTAMRGMFVIYALAGVAIALLYLQMSAQRSVSTAQHAPLGPSRSVVTRLALLFSVDAFAGGLVVNALLTLWLITRFDLSITTAGQFFFCTGLLSAASQLAAAPLARRIGLLNTMVFTHMPSSLCLIAAAFASSLPVALLMLLMRSALSQLDVPTRSAYVMAVVTPAERAAAASFTAVPRSLAAAVAPTLAGGLIGFGWLGAPLVACGVLKIAYDLALLGAFRRVPPRGESA</sequence>
<accession>A0A656QC07</accession>
<proteinExistence type="predicted"/>
<dbReference type="InterPro" id="IPR011701">
    <property type="entry name" value="MFS"/>
</dbReference>